<dbReference type="Proteomes" id="UP000318331">
    <property type="component" value="Unassembled WGS sequence"/>
</dbReference>
<gene>
    <name evidence="3" type="ORF">FB466_0982</name>
</gene>
<proteinExistence type="predicted"/>
<dbReference type="RefSeq" id="WP_141916253.1">
    <property type="nucleotide sequence ID" value="NZ_BAAAYS010000027.1"/>
</dbReference>
<keyword evidence="4" id="KW-1185">Reference proteome</keyword>
<reference evidence="3 4" key="1">
    <citation type="submission" date="2019-06" db="EMBL/GenBank/DDBJ databases">
        <title>Sequencing the genomes of 1000 actinobacteria strains.</title>
        <authorList>
            <person name="Klenk H.-P."/>
        </authorList>
    </citation>
    <scope>NUCLEOTIDE SEQUENCE [LARGE SCALE GENOMIC DNA]</scope>
    <source>
        <strain evidence="3 4">DSM 18031</strain>
    </source>
</reference>
<feature type="compositionally biased region" description="Low complexity" evidence="1">
    <location>
        <begin position="34"/>
        <end position="85"/>
    </location>
</feature>
<evidence type="ECO:0000256" key="2">
    <source>
        <dbReference type="SAM" id="SignalP"/>
    </source>
</evidence>
<feature type="signal peptide" evidence="2">
    <location>
        <begin position="1"/>
        <end position="18"/>
    </location>
</feature>
<feature type="chain" id="PRO_5039077432" evidence="2">
    <location>
        <begin position="19"/>
        <end position="182"/>
    </location>
</feature>
<dbReference type="EMBL" id="VFPN01000001">
    <property type="protein sequence ID" value="TQM66152.1"/>
    <property type="molecule type" value="Genomic_DNA"/>
</dbReference>
<feature type="region of interest" description="Disordered" evidence="1">
    <location>
        <begin position="32"/>
        <end position="112"/>
    </location>
</feature>
<evidence type="ECO:0000256" key="1">
    <source>
        <dbReference type="SAM" id="MobiDB-lite"/>
    </source>
</evidence>
<dbReference type="AlphaFoldDB" id="A0A543I6C0"/>
<dbReference type="PROSITE" id="PS51257">
    <property type="entry name" value="PROKAR_LIPOPROTEIN"/>
    <property type="match status" value="1"/>
</dbReference>
<sequence>MTSIFIRVCAGMSAALLAGSLLTGCATPRPMFNTTGETASPTPTATTPEGAAENQSTEPPTEPPAEGTAAAEPAAPTGEAAEGGEVTPYPVASPEGWPADVPAPSGPLVETDNSNGTISVNFSGITPAACAEYRAALVAAGFTLSEQDKQSGISGYTRQTQAVLTQYANPLFTVTYLPTTTG</sequence>
<name>A0A543I6C0_9MICO</name>
<protein>
    <submittedName>
        <fullName evidence="3">Uncharacterized protein</fullName>
    </submittedName>
</protein>
<comment type="caution">
    <text evidence="3">The sequence shown here is derived from an EMBL/GenBank/DDBJ whole genome shotgun (WGS) entry which is preliminary data.</text>
</comment>
<organism evidence="3 4">
    <name type="scientific">Klugiella xanthotipulae</name>
    <dbReference type="NCBI Taxonomy" id="244735"/>
    <lineage>
        <taxon>Bacteria</taxon>
        <taxon>Bacillati</taxon>
        <taxon>Actinomycetota</taxon>
        <taxon>Actinomycetes</taxon>
        <taxon>Micrococcales</taxon>
        <taxon>Microbacteriaceae</taxon>
        <taxon>Klugiella</taxon>
    </lineage>
</organism>
<accession>A0A543I6C0</accession>
<keyword evidence="2" id="KW-0732">Signal</keyword>
<evidence type="ECO:0000313" key="3">
    <source>
        <dbReference type="EMBL" id="TQM66152.1"/>
    </source>
</evidence>
<evidence type="ECO:0000313" key="4">
    <source>
        <dbReference type="Proteomes" id="UP000318331"/>
    </source>
</evidence>